<evidence type="ECO:0000313" key="8">
    <source>
        <dbReference type="EMBL" id="AWN21699.1"/>
    </source>
</evidence>
<dbReference type="Pfam" id="PF01119">
    <property type="entry name" value="DNA_mis_repair"/>
    <property type="match status" value="1"/>
</dbReference>
<dbReference type="PANTHER" id="PTHR10073:SF12">
    <property type="entry name" value="DNA MISMATCH REPAIR PROTEIN MLH1"/>
    <property type="match status" value="1"/>
</dbReference>
<keyword evidence="8" id="KW-0540">Nuclease</keyword>
<comment type="function">
    <text evidence="4">This protein is involved in the repair of mismatches in DNA. It is required for dam-dependent methyl-directed DNA mismatch repair. May act as a 'molecular matchmaker', a protein that promotes the formation of a stable complex between two or more DNA-binding proteins in an ATP-dependent manner without itself being part of a final effector complex.</text>
</comment>
<dbReference type="SMART" id="SM00853">
    <property type="entry name" value="MutL_C"/>
    <property type="match status" value="1"/>
</dbReference>
<keyword evidence="3 4" id="KW-0234">DNA repair</keyword>
<dbReference type="GeneID" id="93924913"/>
<proteinExistence type="inferred from homology"/>
<evidence type="ECO:0000256" key="3">
    <source>
        <dbReference type="ARBA" id="ARBA00023204"/>
    </source>
</evidence>
<evidence type="ECO:0000256" key="5">
    <source>
        <dbReference type="SAM" id="MobiDB-lite"/>
    </source>
</evidence>
<dbReference type="RefSeq" id="WP_002960564.1">
    <property type="nucleotide sequence ID" value="NZ_CP029490.1"/>
</dbReference>
<name>A0ABM6W802_9STRE</name>
<keyword evidence="8" id="KW-0255">Endonuclease</keyword>
<dbReference type="PANTHER" id="PTHR10073">
    <property type="entry name" value="DNA MISMATCH REPAIR PROTEIN MLH, PMS, MUTL"/>
    <property type="match status" value="1"/>
</dbReference>
<dbReference type="InterPro" id="IPR020667">
    <property type="entry name" value="DNA_mismatch_repair_MutL"/>
</dbReference>
<evidence type="ECO:0000313" key="9">
    <source>
        <dbReference type="Proteomes" id="UP000245369"/>
    </source>
</evidence>
<reference evidence="8 9" key="1">
    <citation type="submission" date="2018-05" db="EMBL/GenBank/DDBJ databases">
        <title>Complete genome sequences of Streptococcus sobrinus.</title>
        <authorList>
            <person name="Sales M."/>
            <person name="Jensen P.A."/>
        </authorList>
    </citation>
    <scope>NUCLEOTIDE SEQUENCE [LARGE SCALE GENOMIC DNA]</scope>
    <source>
        <strain evidence="8 9">SL1</strain>
    </source>
</reference>
<evidence type="ECO:0000256" key="1">
    <source>
        <dbReference type="ARBA" id="ARBA00006082"/>
    </source>
</evidence>
<dbReference type="Proteomes" id="UP000245369">
    <property type="component" value="Chromosome"/>
</dbReference>
<gene>
    <name evidence="4" type="primary">mutL</name>
    <name evidence="8" type="ORF">DK182_10405</name>
</gene>
<feature type="compositionally biased region" description="Basic and acidic residues" evidence="5">
    <location>
        <begin position="423"/>
        <end position="444"/>
    </location>
</feature>
<dbReference type="NCBIfam" id="NF000950">
    <property type="entry name" value="PRK00095.1-3"/>
    <property type="match status" value="1"/>
</dbReference>
<dbReference type="InterPro" id="IPR002099">
    <property type="entry name" value="MutL/Mlh/PMS"/>
</dbReference>
<feature type="region of interest" description="Disordered" evidence="5">
    <location>
        <begin position="383"/>
        <end position="444"/>
    </location>
</feature>
<comment type="similarity">
    <text evidence="1 4">Belongs to the DNA mismatch repair MutL/HexB family.</text>
</comment>
<keyword evidence="8" id="KW-0378">Hydrolase</keyword>
<dbReference type="InterPro" id="IPR014790">
    <property type="entry name" value="MutL_C"/>
</dbReference>
<dbReference type="SUPFAM" id="SSF55874">
    <property type="entry name" value="ATPase domain of HSP90 chaperone/DNA topoisomerase II/histidine kinase"/>
    <property type="match status" value="1"/>
</dbReference>
<dbReference type="InterPro" id="IPR037198">
    <property type="entry name" value="MutL_C_sf"/>
</dbReference>
<dbReference type="Gene3D" id="3.30.565.10">
    <property type="entry name" value="Histidine kinase-like ATPase, C-terminal domain"/>
    <property type="match status" value="1"/>
</dbReference>
<dbReference type="NCBIfam" id="TIGR00585">
    <property type="entry name" value="mutl"/>
    <property type="match status" value="1"/>
</dbReference>
<organism evidence="8 9">
    <name type="scientific">Streptococcus sobrinus</name>
    <dbReference type="NCBI Taxonomy" id="1310"/>
    <lineage>
        <taxon>Bacteria</taxon>
        <taxon>Bacillati</taxon>
        <taxon>Bacillota</taxon>
        <taxon>Bacilli</taxon>
        <taxon>Lactobacillales</taxon>
        <taxon>Streptococcaceae</taxon>
        <taxon>Streptococcus</taxon>
    </lineage>
</organism>
<dbReference type="Pfam" id="PF13589">
    <property type="entry name" value="HATPase_c_3"/>
    <property type="match status" value="1"/>
</dbReference>
<accession>A0ABM6W802</accession>
<dbReference type="Gene3D" id="3.30.230.10">
    <property type="match status" value="1"/>
</dbReference>
<dbReference type="GO" id="GO:0004519">
    <property type="term" value="F:endonuclease activity"/>
    <property type="evidence" value="ECO:0007669"/>
    <property type="project" value="UniProtKB-KW"/>
</dbReference>
<dbReference type="SUPFAM" id="SSF118116">
    <property type="entry name" value="DNA mismatch repair protein MutL"/>
    <property type="match status" value="1"/>
</dbReference>
<evidence type="ECO:0000259" key="7">
    <source>
        <dbReference type="SMART" id="SM01340"/>
    </source>
</evidence>
<feature type="compositionally biased region" description="Polar residues" evidence="5">
    <location>
        <begin position="383"/>
        <end position="396"/>
    </location>
</feature>
<dbReference type="CDD" id="cd00782">
    <property type="entry name" value="MutL_Trans"/>
    <property type="match status" value="1"/>
</dbReference>
<dbReference type="SMART" id="SM01340">
    <property type="entry name" value="DNA_mis_repair"/>
    <property type="match status" value="1"/>
</dbReference>
<evidence type="ECO:0000256" key="2">
    <source>
        <dbReference type="ARBA" id="ARBA00022763"/>
    </source>
</evidence>
<protein>
    <recommendedName>
        <fullName evidence="4">DNA mismatch repair protein MutL</fullName>
    </recommendedName>
</protein>
<evidence type="ECO:0000256" key="4">
    <source>
        <dbReference type="HAMAP-Rule" id="MF_00149"/>
    </source>
</evidence>
<dbReference type="CDD" id="cd16926">
    <property type="entry name" value="HATPase_MutL-MLH-PMS-like"/>
    <property type="match status" value="1"/>
</dbReference>
<evidence type="ECO:0000259" key="6">
    <source>
        <dbReference type="SMART" id="SM00853"/>
    </source>
</evidence>
<feature type="domain" description="MutL C-terminal dimerisation" evidence="6">
    <location>
        <begin position="465"/>
        <end position="607"/>
    </location>
</feature>
<dbReference type="InterPro" id="IPR014762">
    <property type="entry name" value="DNA_mismatch_repair_CS"/>
</dbReference>
<dbReference type="InterPro" id="IPR038973">
    <property type="entry name" value="MutL/Mlh/Pms-like"/>
</dbReference>
<dbReference type="PROSITE" id="PS00058">
    <property type="entry name" value="DNA_MISMATCH_REPAIR_1"/>
    <property type="match status" value="1"/>
</dbReference>
<dbReference type="InterPro" id="IPR013507">
    <property type="entry name" value="DNA_mismatch_S5_2-like"/>
</dbReference>
<dbReference type="InterPro" id="IPR020568">
    <property type="entry name" value="Ribosomal_Su5_D2-typ_SF"/>
</dbReference>
<feature type="domain" description="DNA mismatch repair protein S5" evidence="7">
    <location>
        <begin position="209"/>
        <end position="327"/>
    </location>
</feature>
<dbReference type="InterPro" id="IPR036890">
    <property type="entry name" value="HATPase_C_sf"/>
</dbReference>
<dbReference type="InterPro" id="IPR042121">
    <property type="entry name" value="MutL_C_regsub"/>
</dbReference>
<dbReference type="EMBL" id="CP029490">
    <property type="protein sequence ID" value="AWN21699.1"/>
    <property type="molecule type" value="Genomic_DNA"/>
</dbReference>
<dbReference type="Gene3D" id="3.30.1540.20">
    <property type="entry name" value="MutL, C-terminal domain, dimerisation subdomain"/>
    <property type="match status" value="1"/>
</dbReference>
<keyword evidence="2 4" id="KW-0227">DNA damage</keyword>
<dbReference type="InterPro" id="IPR014721">
    <property type="entry name" value="Ribsml_uS5_D2-typ_fold_subgr"/>
</dbReference>
<keyword evidence="9" id="KW-1185">Reference proteome</keyword>
<dbReference type="SUPFAM" id="SSF54211">
    <property type="entry name" value="Ribosomal protein S5 domain 2-like"/>
    <property type="match status" value="1"/>
</dbReference>
<dbReference type="InterPro" id="IPR042120">
    <property type="entry name" value="MutL_C_dimsub"/>
</dbReference>
<dbReference type="HAMAP" id="MF_00149">
    <property type="entry name" value="DNA_mis_repair"/>
    <property type="match status" value="1"/>
</dbReference>
<dbReference type="Gene3D" id="3.30.1370.100">
    <property type="entry name" value="MutL, C-terminal domain, regulatory subdomain"/>
    <property type="match status" value="1"/>
</dbReference>
<sequence>MSKIIELPEVLANQIAAGEVVERPSSVVKELVENAIDAGSTQITVEIEESGLKKIQVTDNGQGIENDDVALSLRRHATSKIKNQADLFRIRTLGFRGEALPSIASISDLTIKTAVKGADHGTLLVAKGGEILSQEPISTPVGTKITVEDLFFNTPARLKYMKSLQAELGHIVDVINRQSLGHPEIAFTLINDGRELTKTTGTGDLRQAIAGIYGLNTAKKMVEISNSDLDFEVSGYVSLPELTRANRNYITILINGRYIKNFLLNRAILDGYGSKLMVGRFPLAVIDIQIDPYLADVNVHPTKQEVLISKEKELMQLIRKAIAESLREQDLIPDALENLAKSSVRKADKPVQTSLPLKQTNLYYDQARQDFFLKSDNQVAENQLNQDPQSVNQAAENQSNQPSQPVNQVDKAVKPTDSVRQAQRPEPDVQDQEHPDIDFSKKTQTHKLMDRLDQEESSSFPELDYFGQMQGTYLFAQGQGGLYIIDQHAAQERVKYEYYREKIGEVDSSLQQLLVPYLFEFRAEDFINLQEKMPLLNQVGIYLEPYGNNTFILREHPIWMKEEEIESGVYEMCDMLLLTDEVSIKVYRAELAIMMSCKRSIKANHALDDYSASNLLVQLSQCKNPYNCPHGRPVLVNFTKSDMEKMFRRIQENHTSLRELGKY</sequence>
<feature type="compositionally biased region" description="Low complexity" evidence="5">
    <location>
        <begin position="397"/>
        <end position="409"/>
    </location>
</feature>
<dbReference type="Pfam" id="PF08676">
    <property type="entry name" value="MutL_C"/>
    <property type="match status" value="1"/>
</dbReference>